<dbReference type="InterPro" id="IPR036026">
    <property type="entry name" value="Seven-hairpin_glycosidases"/>
</dbReference>
<feature type="binding site" evidence="11">
    <location>
        <position position="591"/>
    </location>
    <ligand>
        <name>Ca(2+)</name>
        <dbReference type="ChEBI" id="CHEBI:29108"/>
    </ligand>
</feature>
<comment type="catalytic activity">
    <reaction evidence="8">
        <text>N(4)-(alpha-D-Man-(1-&gt;2)-alpha-D-Man-(1-&gt;2)-alpha-D-Man-(1-&gt;3)-[alpha-D-Man-(1-&gt;3)-[alpha-D-Man-(1-&gt;2)-alpha-D-Man-(1-&gt;6)]-alpha-D-Man-(1-&gt;6)]-beta-D-Man-(1-&gt;4)-beta-D-GlcNAc-(1-&gt;4)-beta-D-GlcNAc)-L-asparaginyl-[protein] (N-glucan mannose isomer 8A1,2,3B1,3) + 3 H2O = N(4)-(alpha-D-Man-(1-&gt;3)-[alpha-D-Man-(1-&gt;3)-[alpha-D-Man-(1-&gt;6)]-alpha-D-Man-(1-&gt;6)]-beta-D-Man-(1-&gt;4)-beta-D-GlcNAc-(1-&gt;4)-beta-D-GlcNAc)-L-asparaginyl-[protein] (N-glucan mannose isomer 5A1,2) + 3 beta-D-mannose</text>
        <dbReference type="Rhea" id="RHEA:56028"/>
        <dbReference type="Rhea" id="RHEA-COMP:14358"/>
        <dbReference type="Rhea" id="RHEA-COMP:14367"/>
        <dbReference type="ChEBI" id="CHEBI:15377"/>
        <dbReference type="ChEBI" id="CHEBI:28563"/>
        <dbReference type="ChEBI" id="CHEBI:59087"/>
        <dbReference type="ChEBI" id="CHEBI:60628"/>
        <dbReference type="EC" id="3.2.1.113"/>
    </reaction>
</comment>
<dbReference type="Pfam" id="PF01532">
    <property type="entry name" value="Glyco_hydro_47"/>
    <property type="match status" value="1"/>
</dbReference>
<dbReference type="AlphaFoldDB" id="A0A8H7XVY6"/>
<keyword evidence="5 13" id="KW-0378">Hydrolase</keyword>
<dbReference type="InterPro" id="IPR012341">
    <property type="entry name" value="6hp_glycosidase-like_sf"/>
</dbReference>
<accession>A0A8H7XVY6</accession>
<evidence type="ECO:0000256" key="1">
    <source>
        <dbReference type="ARBA" id="ARBA00001913"/>
    </source>
</evidence>
<name>A0A8H7XVY6_PSICU</name>
<evidence type="ECO:0000256" key="11">
    <source>
        <dbReference type="PIRSR" id="PIRSR601382-2"/>
    </source>
</evidence>
<comment type="catalytic activity">
    <reaction evidence="9">
        <text>N(4)-(alpha-D-Man-(1-&gt;2)-alpha-D-Man-(1-&gt;2)-alpha-D-Man-(1-&gt;3)-[alpha-D-Man-(1-&gt;2)-alpha-D-Man-(1-&gt;3)-[alpha-D-Man-(1-&gt;2)-alpha-D-Man-(1-&gt;6)]-alpha-D-Man-(1-&gt;6)]-beta-D-Man-(1-&gt;4)-beta-D-GlcNAc-(1-&gt;4)-beta-D-GlcNAc)-L-asparaginyl-[protein] (N-glucan mannose isomer 9A1,2,3B1,2,3) + 4 H2O = N(4)-(alpha-D-Man-(1-&gt;3)-[alpha-D-Man-(1-&gt;3)-[alpha-D-Man-(1-&gt;6)]-alpha-D-Man-(1-&gt;6)]-beta-D-Man-(1-&gt;4)-beta-D-GlcNAc-(1-&gt;4)-beta-D-GlcNAc)-L-asparaginyl-[protein] (N-glucan mannose isomer 5A1,2) + 4 beta-D-mannose</text>
        <dbReference type="Rhea" id="RHEA:56008"/>
        <dbReference type="Rhea" id="RHEA-COMP:14356"/>
        <dbReference type="Rhea" id="RHEA-COMP:14367"/>
        <dbReference type="ChEBI" id="CHEBI:15377"/>
        <dbReference type="ChEBI" id="CHEBI:28563"/>
        <dbReference type="ChEBI" id="CHEBI:59087"/>
        <dbReference type="ChEBI" id="CHEBI:139493"/>
        <dbReference type="EC" id="3.2.1.113"/>
    </reaction>
</comment>
<comment type="pathway">
    <text evidence="2">Protein modification; protein glycosylation.</text>
</comment>
<proteinExistence type="inferred from homology"/>
<dbReference type="GO" id="GO:0016020">
    <property type="term" value="C:membrane"/>
    <property type="evidence" value="ECO:0007669"/>
    <property type="project" value="InterPro"/>
</dbReference>
<evidence type="ECO:0000256" key="8">
    <source>
        <dbReference type="ARBA" id="ARBA00047669"/>
    </source>
</evidence>
<evidence type="ECO:0000256" key="12">
    <source>
        <dbReference type="PIRSR" id="PIRSR601382-3"/>
    </source>
</evidence>
<protein>
    <recommendedName>
        <fullName evidence="13">alpha-1,2-Mannosidase</fullName>
        <ecNumber evidence="13">3.2.1.-</ecNumber>
    </recommendedName>
</protein>
<evidence type="ECO:0000256" key="4">
    <source>
        <dbReference type="ARBA" id="ARBA00022723"/>
    </source>
</evidence>
<dbReference type="EMBL" id="JAFIQS010000007">
    <property type="protein sequence ID" value="KAG5166981.1"/>
    <property type="molecule type" value="Genomic_DNA"/>
</dbReference>
<reference evidence="15" key="1">
    <citation type="submission" date="2021-02" db="EMBL/GenBank/DDBJ databases">
        <title>Psilocybe cubensis genome.</title>
        <authorList>
            <person name="Mckernan K.J."/>
            <person name="Crawford S."/>
            <person name="Trippe A."/>
            <person name="Kane L.T."/>
            <person name="Mclaughlin S."/>
        </authorList>
    </citation>
    <scope>NUCLEOTIDE SEQUENCE [LARGE SCALE GENOMIC DNA]</scope>
    <source>
        <strain evidence="15">MGC-MH-2018</strain>
    </source>
</reference>
<dbReference type="PANTHER" id="PTHR11742">
    <property type="entry name" value="MANNOSYL-OLIGOSACCHARIDE ALPHA-1,2-MANNOSIDASE-RELATED"/>
    <property type="match status" value="1"/>
</dbReference>
<dbReference type="GO" id="GO:0005783">
    <property type="term" value="C:endoplasmic reticulum"/>
    <property type="evidence" value="ECO:0007669"/>
    <property type="project" value="TreeGrafter"/>
</dbReference>
<feature type="active site" evidence="10">
    <location>
        <position position="337"/>
    </location>
</feature>
<feature type="active site" evidence="10">
    <location>
        <position position="506"/>
    </location>
</feature>
<keyword evidence="7 12" id="KW-1015">Disulfide bond</keyword>
<evidence type="ECO:0000256" key="5">
    <source>
        <dbReference type="ARBA" id="ARBA00022801"/>
    </source>
</evidence>
<feature type="active site" description="Proton donor" evidence="10">
    <location>
        <position position="449"/>
    </location>
</feature>
<dbReference type="Gene3D" id="1.50.10.10">
    <property type="match status" value="1"/>
</dbReference>
<gene>
    <name evidence="15" type="ORF">JR316_007318</name>
</gene>
<organism evidence="15">
    <name type="scientific">Psilocybe cubensis</name>
    <name type="common">Psychedelic mushroom</name>
    <name type="synonym">Stropharia cubensis</name>
    <dbReference type="NCBI Taxonomy" id="181762"/>
    <lineage>
        <taxon>Eukaryota</taxon>
        <taxon>Fungi</taxon>
        <taxon>Dikarya</taxon>
        <taxon>Basidiomycota</taxon>
        <taxon>Agaricomycotina</taxon>
        <taxon>Agaricomycetes</taxon>
        <taxon>Agaricomycetidae</taxon>
        <taxon>Agaricales</taxon>
        <taxon>Agaricineae</taxon>
        <taxon>Strophariaceae</taxon>
        <taxon>Psilocybe</taxon>
    </lineage>
</organism>
<dbReference type="SUPFAM" id="SSF48225">
    <property type="entry name" value="Seven-hairpin glycosidases"/>
    <property type="match status" value="1"/>
</dbReference>
<evidence type="ECO:0000313" key="15">
    <source>
        <dbReference type="EMBL" id="KAG5166981.1"/>
    </source>
</evidence>
<comment type="similarity">
    <text evidence="3 13">Belongs to the glycosyl hydrolase 47 family.</text>
</comment>
<evidence type="ECO:0000256" key="10">
    <source>
        <dbReference type="PIRSR" id="PIRSR601382-1"/>
    </source>
</evidence>
<evidence type="ECO:0000256" key="7">
    <source>
        <dbReference type="ARBA" id="ARBA00023157"/>
    </source>
</evidence>
<feature type="transmembrane region" description="Helical" evidence="14">
    <location>
        <begin position="89"/>
        <end position="107"/>
    </location>
</feature>
<keyword evidence="14" id="KW-1133">Transmembrane helix</keyword>
<dbReference type="PANTHER" id="PTHR11742:SF55">
    <property type="entry name" value="ENDOPLASMIC RETICULUM MANNOSYL-OLIGOSACCHARIDE 1,2-ALPHA-MANNOSIDASE"/>
    <property type="match status" value="1"/>
</dbReference>
<keyword evidence="14" id="KW-0812">Transmembrane</keyword>
<feature type="active site" description="Proton donor" evidence="10">
    <location>
        <position position="234"/>
    </location>
</feature>
<dbReference type="PRINTS" id="PR00747">
    <property type="entry name" value="GLYHDRLASE47"/>
</dbReference>
<dbReference type="GO" id="GO:0005975">
    <property type="term" value="P:carbohydrate metabolic process"/>
    <property type="evidence" value="ECO:0007669"/>
    <property type="project" value="InterPro"/>
</dbReference>
<keyword evidence="6 11" id="KW-0106">Calcium</keyword>
<evidence type="ECO:0000256" key="9">
    <source>
        <dbReference type="ARBA" id="ARBA00048605"/>
    </source>
</evidence>
<evidence type="ECO:0000256" key="6">
    <source>
        <dbReference type="ARBA" id="ARBA00022837"/>
    </source>
</evidence>
<dbReference type="GO" id="GO:0005509">
    <property type="term" value="F:calcium ion binding"/>
    <property type="evidence" value="ECO:0007669"/>
    <property type="project" value="InterPro"/>
</dbReference>
<dbReference type="GO" id="GO:0004571">
    <property type="term" value="F:mannosyl-oligosaccharide 1,2-alpha-mannosidase activity"/>
    <property type="evidence" value="ECO:0007669"/>
    <property type="project" value="UniProtKB-EC"/>
</dbReference>
<dbReference type="InterPro" id="IPR001382">
    <property type="entry name" value="Glyco_hydro_47"/>
</dbReference>
<comment type="caution">
    <text evidence="15">The sequence shown here is derived from an EMBL/GenBank/DDBJ whole genome shotgun (WGS) entry which is preliminary data.</text>
</comment>
<keyword evidence="13" id="KW-0326">Glycosidase</keyword>
<evidence type="ECO:0000256" key="13">
    <source>
        <dbReference type="RuleBase" id="RU361193"/>
    </source>
</evidence>
<dbReference type="InterPro" id="IPR050749">
    <property type="entry name" value="Glycosyl_Hydrolase_47"/>
</dbReference>
<sequence length="613" mass="70161">MVLAGVFLWDSELIYGVKWARESCCPYSTPLICTPSSASGWARTRFTRRNRMLPRYQALPTSPLSSSATEKSPKKYNLSLFSGRWATRWLFAALAAAVVVFLGLPILRDLNWEWGFPWSQSTVPLHLQGYTRPSSIRLPTEEEQAFWDLRKDEVRDAFQHAWTGYRSVAFPNDELTPVMGGKSNKFNGWGVTLFDSLDTLWMMGLEDEFSSAVETVKDWKFEEIKPDQFVPFFETTIRYLGGLLSAYALSGNEILLNLADDVGRILIKAFNEATSCQLEFKYLAKLTGKREYYDKVQAVMEIFYNASNATNGLFVDQWFGSTGLPSGNHITVGGGSDSGYEYFLKQWVMSGDEKARTQYLTSINSIIDNLIYVTPNGTRGLMYVTDTDTYMTAHRQEHLSCFLPGLLALGAALLDLPPDVREKHEWAASGLTYTCYIAYADQQSGLAPEEIRMNGPGVKWVDELRRWEQGGRQGKAPGMGEPPAYKNWELREYANGWPSVYLLRPETIESIFYMWRTTGDVKWRERGYEIFRAISTRTRTKFGFSSVVGVDKRLRLLDEMPSYFLAETLKYFYLLFDEIDTYPMDRWVFNTEAHPLPTFSWTSDEREAFNITL</sequence>
<evidence type="ECO:0000256" key="3">
    <source>
        <dbReference type="ARBA" id="ARBA00007658"/>
    </source>
</evidence>
<comment type="cofactor">
    <cofactor evidence="1 11">
        <name>Ca(2+)</name>
        <dbReference type="ChEBI" id="CHEBI:29108"/>
    </cofactor>
</comment>
<keyword evidence="14" id="KW-0472">Membrane</keyword>
<evidence type="ECO:0000256" key="2">
    <source>
        <dbReference type="ARBA" id="ARBA00004922"/>
    </source>
</evidence>
<dbReference type="GO" id="GO:0036503">
    <property type="term" value="P:ERAD pathway"/>
    <property type="evidence" value="ECO:0007669"/>
    <property type="project" value="UniProtKB-ARBA"/>
</dbReference>
<feature type="disulfide bond" evidence="12">
    <location>
        <begin position="401"/>
        <end position="435"/>
    </location>
</feature>
<dbReference type="EC" id="3.2.1.-" evidence="13"/>
<keyword evidence="4 11" id="KW-0479">Metal-binding</keyword>
<evidence type="ECO:0000256" key="14">
    <source>
        <dbReference type="SAM" id="Phobius"/>
    </source>
</evidence>